<feature type="transmembrane region" description="Helical" evidence="1">
    <location>
        <begin position="325"/>
        <end position="346"/>
    </location>
</feature>
<feature type="transmembrane region" description="Helical" evidence="1">
    <location>
        <begin position="6"/>
        <end position="25"/>
    </location>
</feature>
<keyword evidence="1" id="KW-0472">Membrane</keyword>
<protein>
    <submittedName>
        <fullName evidence="2">Uncharacterized protein</fullName>
    </submittedName>
</protein>
<keyword evidence="1" id="KW-0812">Transmembrane</keyword>
<feature type="transmembrane region" description="Helical" evidence="1">
    <location>
        <begin position="297"/>
        <end position="319"/>
    </location>
</feature>
<reference evidence="2 3" key="2">
    <citation type="submission" date="2020-04" db="EMBL/GenBank/DDBJ databases">
        <authorList>
            <person name="Fomenkov A."/>
            <person name="Anton B.P."/>
            <person name="Roberts R.J."/>
        </authorList>
    </citation>
    <scope>NUCLEOTIDE SEQUENCE [LARGE SCALE GENOMIC DNA]</scope>
    <source>
        <strain evidence="2 3">CCAP 1403/13f</strain>
    </source>
</reference>
<accession>A0A6H2BZL0</accession>
<sequence>MPVETANGLIPSAFLLLWCVAWGIIQYDYQQKYNKELKIREYWTKERIQELNKQYKDLQTADFEIHQELKSLRHEYNLSIIKEKELSILSISSFDQLISRIRNRNSSNELLYMPSILSQERIEIQLEMVGKIYEKSPTKIEEELLNEYSSNRSRYITSSLFSLGQEEFKEEIKRQLERIKTINSSSSSEIEEILRKQYQKLSFSDILDFLNIESSRLDINSYNFNKKLQEKLQTKVRRRTNILSFSVDKKLVKLWFEKMIIQGDIIVLNTLKSFLNSSTFKIPFNIRRITLKASRDTLRFLFVISLQASIFYVVNFWISSRIKDYYHYFLVGSLVVYLGVMAFHLIHRCLVETPVLSVIERMSDFAFNGLKWLDTPYRY</sequence>
<proteinExistence type="predicted"/>
<organism evidence="2 3">
    <name type="scientific">Dolichospermum flos-aquae CCAP 1403/13F</name>
    <dbReference type="NCBI Taxonomy" id="315271"/>
    <lineage>
        <taxon>Bacteria</taxon>
        <taxon>Bacillati</taxon>
        <taxon>Cyanobacteriota</taxon>
        <taxon>Cyanophyceae</taxon>
        <taxon>Nostocales</taxon>
        <taxon>Aphanizomenonaceae</taxon>
        <taxon>Dolichospermum</taxon>
    </lineage>
</organism>
<evidence type="ECO:0000313" key="3">
    <source>
        <dbReference type="Proteomes" id="UP000502433"/>
    </source>
</evidence>
<gene>
    <name evidence="2" type="ORF">HGD76_10190</name>
</gene>
<dbReference type="AlphaFoldDB" id="A0A6H2BZL0"/>
<evidence type="ECO:0000256" key="1">
    <source>
        <dbReference type="SAM" id="Phobius"/>
    </source>
</evidence>
<dbReference type="KEGG" id="dfs:HGD76_10190"/>
<keyword evidence="1" id="KW-1133">Transmembrane helix</keyword>
<evidence type="ECO:0000313" key="2">
    <source>
        <dbReference type="EMBL" id="QJB44490.1"/>
    </source>
</evidence>
<reference evidence="2 3" key="1">
    <citation type="submission" date="2020-04" db="EMBL/GenBank/DDBJ databases">
        <title>Genome-Wide Identification of 5-Methylcytosine Sites in Bacterial Genomes By High-Throughput Sequencing of MspJI Restriction Fragments.</title>
        <authorList>
            <person name="Wu V."/>
        </authorList>
    </citation>
    <scope>NUCLEOTIDE SEQUENCE [LARGE SCALE GENOMIC DNA]</scope>
    <source>
        <strain evidence="2 3">CCAP 1403/13f</strain>
    </source>
</reference>
<name>A0A6H2BZL0_DOLFA</name>
<dbReference type="EMBL" id="CP051206">
    <property type="protein sequence ID" value="QJB44490.1"/>
    <property type="molecule type" value="Genomic_DNA"/>
</dbReference>
<dbReference type="Proteomes" id="UP000502433">
    <property type="component" value="Chromosome"/>
</dbReference>
<dbReference type="RefSeq" id="WP_168695704.1">
    <property type="nucleotide sequence ID" value="NZ_CP051206.1"/>
</dbReference>